<protein>
    <recommendedName>
        <fullName evidence="2">Bacteriophage phiJL001 Gp84 C-terminal domain-containing protein</fullName>
    </recommendedName>
</protein>
<dbReference type="Pfam" id="PF09356">
    <property type="entry name" value="Phage_BR0599"/>
    <property type="match status" value="1"/>
</dbReference>
<dbReference type="Pfam" id="PF09931">
    <property type="entry name" value="Phage_phiJL001_Gp84_N"/>
    <property type="match status" value="1"/>
</dbReference>
<dbReference type="InterPro" id="IPR018964">
    <property type="entry name" value="Phage_phiJL001_Gp84_C"/>
</dbReference>
<organism evidence="3">
    <name type="scientific">uncultured Caudovirales phage</name>
    <dbReference type="NCBI Taxonomy" id="2100421"/>
    <lineage>
        <taxon>Viruses</taxon>
        <taxon>Duplodnaviria</taxon>
        <taxon>Heunggongvirae</taxon>
        <taxon>Uroviricota</taxon>
        <taxon>Caudoviricetes</taxon>
        <taxon>Peduoviridae</taxon>
        <taxon>Maltschvirus</taxon>
        <taxon>Maltschvirus maltsch</taxon>
    </lineage>
</organism>
<gene>
    <name evidence="3" type="ORF">2F2_24</name>
</gene>
<feature type="compositionally biased region" description="Polar residues" evidence="1">
    <location>
        <begin position="295"/>
        <end position="306"/>
    </location>
</feature>
<evidence type="ECO:0000256" key="1">
    <source>
        <dbReference type="SAM" id="MobiDB-lite"/>
    </source>
</evidence>
<name>A0A2H4J350_9CAUD</name>
<reference evidence="3" key="1">
    <citation type="submission" date="2017-06" db="EMBL/GenBank/DDBJ databases">
        <title>Novel phages from South African skin metaviromes.</title>
        <authorList>
            <person name="van Zyl L.J."/>
            <person name="Abrahams Y."/>
            <person name="Stander E.A."/>
            <person name="Kirby B.M."/>
            <person name="Clavaud C."/>
            <person name="Farcet C."/>
            <person name="Breton L."/>
            <person name="Trindade M.I."/>
        </authorList>
    </citation>
    <scope>NUCLEOTIDE SEQUENCE</scope>
</reference>
<sequence>MARVELYQFAHGTKQWRFTSARKAVTHNDVTYYPVRGLSRGNIEDADIDKCEVELTFPHPDLLNNEQEQSFTQVFLNKIYLESVYFTLIELDAGESLVLFKGRVTQPKFSDRDNTMTLVCSTAESFMRRNILTRKYQRTCPNKIYDKYCGLDFDEWSFDVTVTAINGLDVTYTVNPTQVIDAQGNPVFEQIPVLDEHGQPVLDEQGNPTYTDGEPVMENKTYKSGWLSRGLLKKDGVFTFIIGNSTNGNIRLYRQHVGLKVGDVVRVAPGCDQSLKTCDEDFHNHKRFGGHPNIPTENPVETQLIK</sequence>
<dbReference type="EMBL" id="MF417892">
    <property type="protein sequence ID" value="ASN69542.1"/>
    <property type="molecule type" value="Genomic_DNA"/>
</dbReference>
<feature type="region of interest" description="Disordered" evidence="1">
    <location>
        <begin position="286"/>
        <end position="306"/>
    </location>
</feature>
<proteinExistence type="predicted"/>
<evidence type="ECO:0000313" key="3">
    <source>
        <dbReference type="EMBL" id="ASN69542.1"/>
    </source>
</evidence>
<evidence type="ECO:0000259" key="2">
    <source>
        <dbReference type="Pfam" id="PF09356"/>
    </source>
</evidence>
<feature type="domain" description="Bacteriophage phiJL001 Gp84 C-terminal" evidence="2">
    <location>
        <begin position="222"/>
        <end position="297"/>
    </location>
</feature>
<accession>A0A2H4J350</accession>